<dbReference type="GO" id="GO:0044389">
    <property type="term" value="F:ubiquitin-like protein ligase binding"/>
    <property type="evidence" value="ECO:0000318"/>
    <property type="project" value="GO_Central"/>
</dbReference>
<feature type="compositionally biased region" description="Low complexity" evidence="1">
    <location>
        <begin position="397"/>
        <end position="411"/>
    </location>
</feature>
<dbReference type="Pfam" id="PF11976">
    <property type="entry name" value="Rad60-SLD"/>
    <property type="match status" value="1"/>
</dbReference>
<dbReference type="SUPFAM" id="SSF54236">
    <property type="entry name" value="Ubiquitin-like"/>
    <property type="match status" value="3"/>
</dbReference>
<feature type="chain" id="PRO_5002869647" description="Rad60/SUMO-like domain-containing protein" evidence="2">
    <location>
        <begin position="21"/>
        <end position="1193"/>
    </location>
</feature>
<keyword evidence="5" id="KW-1185">Reference proteome</keyword>
<feature type="compositionally biased region" description="Low complexity" evidence="1">
    <location>
        <begin position="208"/>
        <end position="221"/>
    </location>
</feature>
<dbReference type="CDD" id="cd02947">
    <property type="entry name" value="TRX_family"/>
    <property type="match status" value="1"/>
</dbReference>
<dbReference type="SUPFAM" id="SSF52833">
    <property type="entry name" value="Thioredoxin-like"/>
    <property type="match status" value="1"/>
</dbReference>
<feature type="compositionally biased region" description="Low complexity" evidence="1">
    <location>
        <begin position="549"/>
        <end position="560"/>
    </location>
</feature>
<dbReference type="GO" id="GO:0016925">
    <property type="term" value="P:protein sumoylation"/>
    <property type="evidence" value="ECO:0000318"/>
    <property type="project" value="GO_Central"/>
</dbReference>
<feature type="compositionally biased region" description="Low complexity" evidence="1">
    <location>
        <begin position="692"/>
        <end position="704"/>
    </location>
</feature>
<feature type="domain" description="Rad60/SUMO-like" evidence="3">
    <location>
        <begin position="996"/>
        <end position="1055"/>
    </location>
</feature>
<reference evidence="4 5" key="1">
    <citation type="journal article" date="2004" name="Science">
        <title>The genome of the diatom Thalassiosira pseudonana: ecology, evolution, and metabolism.</title>
        <authorList>
            <person name="Armbrust E.V."/>
            <person name="Berges J.A."/>
            <person name="Bowler C."/>
            <person name="Green B.R."/>
            <person name="Martinez D."/>
            <person name="Putnam N.H."/>
            <person name="Zhou S."/>
            <person name="Allen A.E."/>
            <person name="Apt K.E."/>
            <person name="Bechner M."/>
            <person name="Brzezinski M.A."/>
            <person name="Chaal B.K."/>
            <person name="Chiovitti A."/>
            <person name="Davis A.K."/>
            <person name="Demarest M.S."/>
            <person name="Detter J.C."/>
            <person name="Glavina T."/>
            <person name="Goodstein D."/>
            <person name="Hadi M.Z."/>
            <person name="Hellsten U."/>
            <person name="Hildebrand M."/>
            <person name="Jenkins B.D."/>
            <person name="Jurka J."/>
            <person name="Kapitonov V.V."/>
            <person name="Kroger N."/>
            <person name="Lau W.W."/>
            <person name="Lane T.W."/>
            <person name="Larimer F.W."/>
            <person name="Lippmeier J.C."/>
            <person name="Lucas S."/>
            <person name="Medina M."/>
            <person name="Montsant A."/>
            <person name="Obornik M."/>
            <person name="Parker M.S."/>
            <person name="Palenik B."/>
            <person name="Pazour G.J."/>
            <person name="Richardson P.M."/>
            <person name="Rynearson T.A."/>
            <person name="Saito M.A."/>
            <person name="Schwartz D.C."/>
            <person name="Thamatrakoln K."/>
            <person name="Valentin K."/>
            <person name="Vardi A."/>
            <person name="Wilkerson F.P."/>
            <person name="Rokhsar D.S."/>
        </authorList>
    </citation>
    <scope>NUCLEOTIDE SEQUENCE [LARGE SCALE GENOMIC DNA]</scope>
    <source>
        <strain evidence="4 5">CCMP1335</strain>
    </source>
</reference>
<dbReference type="Gene3D" id="3.40.30.10">
    <property type="entry name" value="Glutaredoxin"/>
    <property type="match status" value="1"/>
</dbReference>
<dbReference type="RefSeq" id="XP_002292902.1">
    <property type="nucleotide sequence ID" value="XM_002292866.1"/>
</dbReference>
<keyword evidence="2" id="KW-0732">Signal</keyword>
<reference evidence="4 5" key="2">
    <citation type="journal article" date="2008" name="Nature">
        <title>The Phaeodactylum genome reveals the evolutionary history of diatom genomes.</title>
        <authorList>
            <person name="Bowler C."/>
            <person name="Allen A.E."/>
            <person name="Badger J.H."/>
            <person name="Grimwood J."/>
            <person name="Jabbari K."/>
            <person name="Kuo A."/>
            <person name="Maheswari U."/>
            <person name="Martens C."/>
            <person name="Maumus F."/>
            <person name="Otillar R.P."/>
            <person name="Rayko E."/>
            <person name="Salamov A."/>
            <person name="Vandepoele K."/>
            <person name="Beszteri B."/>
            <person name="Gruber A."/>
            <person name="Heijde M."/>
            <person name="Katinka M."/>
            <person name="Mock T."/>
            <person name="Valentin K."/>
            <person name="Verret F."/>
            <person name="Berges J.A."/>
            <person name="Brownlee C."/>
            <person name="Cadoret J.P."/>
            <person name="Chiovitti A."/>
            <person name="Choi C.J."/>
            <person name="Coesel S."/>
            <person name="De Martino A."/>
            <person name="Detter J.C."/>
            <person name="Durkin C."/>
            <person name="Falciatore A."/>
            <person name="Fournet J."/>
            <person name="Haruta M."/>
            <person name="Huysman M.J."/>
            <person name="Jenkins B.D."/>
            <person name="Jiroutova K."/>
            <person name="Jorgensen R.E."/>
            <person name="Joubert Y."/>
            <person name="Kaplan A."/>
            <person name="Kroger N."/>
            <person name="Kroth P.G."/>
            <person name="La Roche J."/>
            <person name="Lindquist E."/>
            <person name="Lommer M."/>
            <person name="Martin-Jezequel V."/>
            <person name="Lopez P.J."/>
            <person name="Lucas S."/>
            <person name="Mangogna M."/>
            <person name="McGinnis K."/>
            <person name="Medlin L.K."/>
            <person name="Montsant A."/>
            <person name="Oudot-Le Secq M.P."/>
            <person name="Napoli C."/>
            <person name="Obornik M."/>
            <person name="Parker M.S."/>
            <person name="Petit J.L."/>
            <person name="Porcel B.M."/>
            <person name="Poulsen N."/>
            <person name="Robison M."/>
            <person name="Rychlewski L."/>
            <person name="Rynearson T.A."/>
            <person name="Schmutz J."/>
            <person name="Shapiro H."/>
            <person name="Siaut M."/>
            <person name="Stanley M."/>
            <person name="Sussman M.R."/>
            <person name="Taylor A.R."/>
            <person name="Vardi A."/>
            <person name="von Dassow P."/>
            <person name="Vyverman W."/>
            <person name="Willis A."/>
            <person name="Wyrwicz L.S."/>
            <person name="Rokhsar D.S."/>
            <person name="Weissenbach J."/>
            <person name="Armbrust E.V."/>
            <person name="Green B.R."/>
            <person name="Van de Peer Y."/>
            <person name="Grigoriev I.V."/>
        </authorList>
    </citation>
    <scope>NUCLEOTIDE SEQUENCE [LARGE SCALE GENOMIC DNA]</scope>
    <source>
        <strain evidence="4 5">CCMP1335</strain>
    </source>
</reference>
<sequence length="1193" mass="129212">MNQTLLYSSLLACCIQNVVGFQSLQHHHCASHQASYYDADKVVRQWRMQSRRNEDERSFANAALLQSSRQDNYYGGFDSSYMVKEFSIYEQLEDIVNLASKPLPERPDGIVTVAKFTSSESPDCRASEASYERLARDNPATVFLRCFKEMDNAESLFLRARVEVLPCFDVFYQGQRVARIDGPRYSELETILNQYQFLNSDLDLFSEPSTDPAATTTSTTPQPSPWGQGSSKSDYAKTPRTTAAFIPGYDWNKRGGFFDELANDVQKNSGFDFEKSYEDDWMPKSCLLAATAHTNTPPPPNSLCLHLIVVYSSISTGDLIPPNTGNHTYQYNAMGSSDEYETDDYYASAHESDEEFYNCKPGTVVKVIVKNGTVGGKGGKDKAKCRGGMNKGEKDGSSSAASGGAKCSSPSNGNDKANGGEEEKRASCDNSGSDDSSDEDAMRKKIPATTGRAAKCETNKQSIDSDSGDSDDVYSTNNEKKNARKSPPNNNKESPQSNNDSDSSDSDDPFSHLSRFNKSKRQKLMELSDDDDSDDDYSDDSFGRRKKPPSSSKTAAASSAKGKKKTVLDSSSEVDSDDEYFAGGTAKGKAKGASVKKAAATTTKKTYNLSDSDSDIELLGTSSRKNPVRKSLSHSKADVQLGSEMKKQEKGSAAERSSAKSGGDSVTCLLSSSDEAASPRRRSPRKQPPPQKSTASSSSVASKTTEQHNPTVRADSNKTLEQVRAAREALRQAQRYQAEDVEVELPSPVRTARAMSSNVEVVDIDVGADVGGMRMFGSQRMGGAMGVAAASNTSEVTYNGATIHLTLRYKDVTTCKDKNAIVRTKTDEPLNSLSSKLQAQTGYSITTMNFDGQKLDTTKTPSFYEMEDEDLVDVAVARGGGKGGRTQSPSKIPSISDMLTIHVRRSGASSHHTFRLGKKDQLSKMVSAYCREHHLTTITLQHNGRRLDPTKSPQAEGLVSGVCLDAVVVGAFLAAATSVGGRAIQLKFRVNGIAKDVHTITVPLKGQLQPAMAAFAKNRRCALADCKFIFDGEVLPGTATPESLDLEGGEIIDVKLAVNTAPQRDTDGDVVMDGTLNSTLLSAGVALGSTLASAVSALGSPIIAAAPATISIKTNRNCNKAVRQKGWKLSNTDAISKLKHDYIKYYKSKGCNSVQFYYNNTLIRDETKSLRELGVSNGGMIYAMENGKAYTQL</sequence>
<feature type="compositionally biased region" description="Low complexity" evidence="1">
    <location>
        <begin position="591"/>
        <end position="606"/>
    </location>
</feature>
<dbReference type="PaxDb" id="35128-Thaps24230"/>
<evidence type="ECO:0000313" key="4">
    <source>
        <dbReference type="EMBL" id="EED90098.1"/>
    </source>
</evidence>
<proteinExistence type="predicted"/>
<gene>
    <name evidence="4" type="ORF">THAPSDRAFT_24230</name>
</gene>
<dbReference type="GO" id="GO:0005634">
    <property type="term" value="C:nucleus"/>
    <property type="evidence" value="ECO:0000318"/>
    <property type="project" value="GO_Central"/>
</dbReference>
<evidence type="ECO:0000256" key="1">
    <source>
        <dbReference type="SAM" id="MobiDB-lite"/>
    </source>
</evidence>
<feature type="signal peptide" evidence="2">
    <location>
        <begin position="1"/>
        <end position="20"/>
    </location>
</feature>
<dbReference type="EMBL" id="CM000646">
    <property type="protein sequence ID" value="EED90098.1"/>
    <property type="molecule type" value="Genomic_DNA"/>
</dbReference>
<dbReference type="GO" id="GO:0031386">
    <property type="term" value="F:protein tag activity"/>
    <property type="evidence" value="ECO:0000318"/>
    <property type="project" value="GO_Central"/>
</dbReference>
<feature type="compositionally biased region" description="Acidic residues" evidence="1">
    <location>
        <begin position="527"/>
        <end position="539"/>
    </location>
</feature>
<dbReference type="InterPro" id="IPR029071">
    <property type="entry name" value="Ubiquitin-like_domsf"/>
</dbReference>
<dbReference type="PANTHER" id="PTHR10562">
    <property type="entry name" value="SMALL UBIQUITIN-RELATED MODIFIER"/>
    <property type="match status" value="1"/>
</dbReference>
<dbReference type="Proteomes" id="UP000001449">
    <property type="component" value="Chromosome 10"/>
</dbReference>
<dbReference type="InterPro" id="IPR022617">
    <property type="entry name" value="Rad60/SUMO-like_dom"/>
</dbReference>
<dbReference type="CDD" id="cd01763">
    <property type="entry name" value="Ubl_SUMO_like"/>
    <property type="match status" value="3"/>
</dbReference>
<dbReference type="AlphaFoldDB" id="B8C9S9"/>
<dbReference type="GeneID" id="7450751"/>
<evidence type="ECO:0000313" key="5">
    <source>
        <dbReference type="Proteomes" id="UP000001449"/>
    </source>
</evidence>
<name>B8C9S9_THAPS</name>
<feature type="region of interest" description="Disordered" evidence="1">
    <location>
        <begin position="208"/>
        <end position="237"/>
    </location>
</feature>
<protein>
    <recommendedName>
        <fullName evidence="3">Rad60/SUMO-like domain-containing protein</fullName>
    </recommendedName>
</protein>
<dbReference type="eggNOG" id="ENOG502SA4W">
    <property type="taxonomic scope" value="Eukaryota"/>
</dbReference>
<evidence type="ECO:0000259" key="3">
    <source>
        <dbReference type="Pfam" id="PF11976"/>
    </source>
</evidence>
<feature type="compositionally biased region" description="Polar residues" evidence="1">
    <location>
        <begin position="487"/>
        <end position="496"/>
    </location>
</feature>
<organism evidence="4 5">
    <name type="scientific">Thalassiosira pseudonana</name>
    <name type="common">Marine diatom</name>
    <name type="synonym">Cyclotella nana</name>
    <dbReference type="NCBI Taxonomy" id="35128"/>
    <lineage>
        <taxon>Eukaryota</taxon>
        <taxon>Sar</taxon>
        <taxon>Stramenopiles</taxon>
        <taxon>Ochrophyta</taxon>
        <taxon>Bacillariophyta</taxon>
        <taxon>Coscinodiscophyceae</taxon>
        <taxon>Thalassiosirophycidae</taxon>
        <taxon>Thalassiosirales</taxon>
        <taxon>Thalassiosiraceae</taxon>
        <taxon>Thalassiosira</taxon>
    </lineage>
</organism>
<feature type="region of interest" description="Disordered" evidence="1">
    <location>
        <begin position="372"/>
        <end position="720"/>
    </location>
</feature>
<dbReference type="KEGG" id="tps:THAPSDRAFT_24230"/>
<dbReference type="HOGENOM" id="CLU_271649_0_0_1"/>
<dbReference type="InParanoid" id="B8C9S9"/>
<dbReference type="InterPro" id="IPR036249">
    <property type="entry name" value="Thioredoxin-like_sf"/>
</dbReference>
<dbReference type="Gene3D" id="3.10.20.90">
    <property type="entry name" value="Phosphatidylinositol 3-kinase Catalytic Subunit, Chain A, domain 1"/>
    <property type="match status" value="3"/>
</dbReference>
<evidence type="ECO:0000256" key="2">
    <source>
        <dbReference type="SAM" id="SignalP"/>
    </source>
</evidence>
<feature type="compositionally biased region" description="Basic and acidic residues" evidence="1">
    <location>
        <begin position="418"/>
        <end position="427"/>
    </location>
</feature>
<feature type="compositionally biased region" description="Basic and acidic residues" evidence="1">
    <location>
        <begin position="644"/>
        <end position="653"/>
    </location>
</feature>
<accession>B8C9S9</accession>